<dbReference type="InterPro" id="IPR050267">
    <property type="entry name" value="Anti-sigma-factor_SerPK"/>
</dbReference>
<dbReference type="RefSeq" id="WP_379928400.1">
    <property type="nucleotide sequence ID" value="NZ_JBHUMM010000007.1"/>
</dbReference>
<protein>
    <submittedName>
        <fullName evidence="3">Anti-sigma B factor RsbW</fullName>
        <ecNumber evidence="3">2.7.11.1</ecNumber>
    </submittedName>
</protein>
<dbReference type="CDD" id="cd16936">
    <property type="entry name" value="HATPase_RsbW-like"/>
    <property type="match status" value="1"/>
</dbReference>
<evidence type="ECO:0000313" key="3">
    <source>
        <dbReference type="EMBL" id="MFD2670980.1"/>
    </source>
</evidence>
<accession>A0ABW5R8N3</accession>
<reference evidence="4" key="1">
    <citation type="journal article" date="2019" name="Int. J. Syst. Evol. Microbiol.">
        <title>The Global Catalogue of Microorganisms (GCM) 10K type strain sequencing project: providing services to taxonomists for standard genome sequencing and annotation.</title>
        <authorList>
            <consortium name="The Broad Institute Genomics Platform"/>
            <consortium name="The Broad Institute Genome Sequencing Center for Infectious Disease"/>
            <person name="Wu L."/>
            <person name="Ma J."/>
        </authorList>
    </citation>
    <scope>NUCLEOTIDE SEQUENCE [LARGE SCALE GENOMIC DNA]</scope>
    <source>
        <strain evidence="4">KCTC 33676</strain>
    </source>
</reference>
<dbReference type="EMBL" id="JBHUMM010000007">
    <property type="protein sequence ID" value="MFD2670980.1"/>
    <property type="molecule type" value="Genomic_DNA"/>
</dbReference>
<comment type="caution">
    <text evidence="3">The sequence shown here is derived from an EMBL/GenBank/DDBJ whole genome shotgun (WGS) entry which is preliminary data.</text>
</comment>
<dbReference type="PANTHER" id="PTHR35526:SF3">
    <property type="entry name" value="ANTI-SIGMA-F FACTOR RSBW"/>
    <property type="match status" value="1"/>
</dbReference>
<sequence length="153" mass="17296">MTSGYEEREVTLTFPSEAEYIDLVRLTLYGLATQMGFPYEEIEDMKVAVSEACNNAVLHGYRDQVGTVRIRFQKLENGLQIRIKDEGMNVESDVFAKDRKSLHDQSIDEISAGGLGIFMMQALMDEVRVSQENGTEVTLFKRFPALDRSESTS</sequence>
<dbReference type="PANTHER" id="PTHR35526">
    <property type="entry name" value="ANTI-SIGMA-F FACTOR RSBW-RELATED"/>
    <property type="match status" value="1"/>
</dbReference>
<dbReference type="SUPFAM" id="SSF55874">
    <property type="entry name" value="ATPase domain of HSP90 chaperone/DNA topoisomerase II/histidine kinase"/>
    <property type="match status" value="1"/>
</dbReference>
<gene>
    <name evidence="3" type="primary">rsbW</name>
    <name evidence="3" type="ORF">ACFSUC_05080</name>
</gene>
<proteinExistence type="predicted"/>
<dbReference type="NCBIfam" id="NF003144">
    <property type="entry name" value="PRK04069.1"/>
    <property type="match status" value="1"/>
</dbReference>
<keyword evidence="4" id="KW-1185">Reference proteome</keyword>
<name>A0ABW5R8N3_9BACL</name>
<evidence type="ECO:0000313" key="4">
    <source>
        <dbReference type="Proteomes" id="UP001597497"/>
    </source>
</evidence>
<dbReference type="InterPro" id="IPR003594">
    <property type="entry name" value="HATPase_dom"/>
</dbReference>
<dbReference type="Pfam" id="PF13581">
    <property type="entry name" value="HATPase_c_2"/>
    <property type="match status" value="1"/>
</dbReference>
<feature type="domain" description="Histidine kinase/HSP90-like ATPase" evidence="2">
    <location>
        <begin position="14"/>
        <end position="140"/>
    </location>
</feature>
<dbReference type="GO" id="GO:0004674">
    <property type="term" value="F:protein serine/threonine kinase activity"/>
    <property type="evidence" value="ECO:0007669"/>
    <property type="project" value="UniProtKB-EC"/>
</dbReference>
<keyword evidence="3" id="KW-0808">Transferase</keyword>
<keyword evidence="1" id="KW-0723">Serine/threonine-protein kinase</keyword>
<dbReference type="Gene3D" id="3.30.565.10">
    <property type="entry name" value="Histidine kinase-like ATPase, C-terminal domain"/>
    <property type="match status" value="1"/>
</dbReference>
<dbReference type="Proteomes" id="UP001597497">
    <property type="component" value="Unassembled WGS sequence"/>
</dbReference>
<dbReference type="EC" id="2.7.11.1" evidence="3"/>
<keyword evidence="1" id="KW-0418">Kinase</keyword>
<evidence type="ECO:0000259" key="2">
    <source>
        <dbReference type="Pfam" id="PF13581"/>
    </source>
</evidence>
<dbReference type="InterPro" id="IPR036890">
    <property type="entry name" value="HATPase_C_sf"/>
</dbReference>
<organism evidence="3 4">
    <name type="scientific">Marinicrinis sediminis</name>
    <dbReference type="NCBI Taxonomy" id="1652465"/>
    <lineage>
        <taxon>Bacteria</taxon>
        <taxon>Bacillati</taxon>
        <taxon>Bacillota</taxon>
        <taxon>Bacilli</taxon>
        <taxon>Bacillales</taxon>
        <taxon>Paenibacillaceae</taxon>
    </lineage>
</organism>
<evidence type="ECO:0000256" key="1">
    <source>
        <dbReference type="ARBA" id="ARBA00022527"/>
    </source>
</evidence>